<dbReference type="EMBL" id="LFNT01000028">
    <property type="protein sequence ID" value="KMS72369.1"/>
    <property type="molecule type" value="Genomic_DNA"/>
</dbReference>
<dbReference type="RefSeq" id="WP_048583371.1">
    <property type="nucleotide sequence ID" value="NZ_LFNT01000028.1"/>
</dbReference>
<dbReference type="PANTHER" id="PTHR35010:SF4">
    <property type="entry name" value="BLL5781 PROTEIN"/>
    <property type="match status" value="1"/>
</dbReference>
<name>A0A0J7Z973_STRVR</name>
<reference evidence="2 3" key="1">
    <citation type="submission" date="2015-06" db="EMBL/GenBank/DDBJ databases">
        <authorList>
            <person name="Ju K.-S."/>
            <person name="Doroghazi J.R."/>
            <person name="Metcalf W.W."/>
        </authorList>
    </citation>
    <scope>NUCLEOTIDE SEQUENCE [LARGE SCALE GENOMIC DNA]</scope>
    <source>
        <strain evidence="2 3">NRRL 3414</strain>
    </source>
</reference>
<dbReference type="InterPro" id="IPR010982">
    <property type="entry name" value="Lambda_DNA-bd_dom_sf"/>
</dbReference>
<evidence type="ECO:0000313" key="3">
    <source>
        <dbReference type="Proteomes" id="UP000037432"/>
    </source>
</evidence>
<evidence type="ECO:0000259" key="1">
    <source>
        <dbReference type="PROSITE" id="PS50943"/>
    </source>
</evidence>
<dbReference type="CDD" id="cd00093">
    <property type="entry name" value="HTH_XRE"/>
    <property type="match status" value="1"/>
</dbReference>
<evidence type="ECO:0000313" key="2">
    <source>
        <dbReference type="EMBL" id="KMS72369.1"/>
    </source>
</evidence>
<dbReference type="Gene3D" id="3.30.450.180">
    <property type="match status" value="1"/>
</dbReference>
<accession>A0A0J7Z973</accession>
<dbReference type="SUPFAM" id="SSF47413">
    <property type="entry name" value="lambda repressor-like DNA-binding domains"/>
    <property type="match status" value="1"/>
</dbReference>
<dbReference type="PANTHER" id="PTHR35010">
    <property type="entry name" value="BLL4672 PROTEIN-RELATED"/>
    <property type="match status" value="1"/>
</dbReference>
<dbReference type="Pfam" id="PF17765">
    <property type="entry name" value="MLTR_LBD"/>
    <property type="match status" value="1"/>
</dbReference>
<dbReference type="SMART" id="SM00530">
    <property type="entry name" value="HTH_XRE"/>
    <property type="match status" value="1"/>
</dbReference>
<gene>
    <name evidence="2" type="ORF">ACM01_23830</name>
</gene>
<sequence>MTTQLLGPLGTLDVGILLRRWRDRRGVSQLELASRADSSARHISFIETGRAKPSHTLLLRLAEQLDVPVRERNTLLIAAGFAPVFPETPLNDPAMRTLNGELERLLAVHDPNPALVHDYLYNVVGANRSLLVLVSGVADHLLTPPINTMRLALHPEGMAPAIRNLAQWRAHLLDQMERQIAVSGSAPLADLYEEVAAYPVADSGTPEPTARAPYALPLLIEREGRQLSFVSMLTTFNTPLDVTVSELAIETFLPSDQETAAALRDMLGEIRPPEAGPESR</sequence>
<dbReference type="OrthoDB" id="2959414at2"/>
<dbReference type="GO" id="GO:0003677">
    <property type="term" value="F:DNA binding"/>
    <property type="evidence" value="ECO:0007669"/>
    <property type="project" value="InterPro"/>
</dbReference>
<protein>
    <submittedName>
        <fullName evidence="2">XRE family transcriptional regulator</fullName>
    </submittedName>
</protein>
<proteinExistence type="predicted"/>
<dbReference type="PROSITE" id="PS50943">
    <property type="entry name" value="HTH_CROC1"/>
    <property type="match status" value="1"/>
</dbReference>
<dbReference type="AlphaFoldDB" id="A0A0J7Z973"/>
<dbReference type="Proteomes" id="UP000037432">
    <property type="component" value="Unassembled WGS sequence"/>
</dbReference>
<dbReference type="Pfam" id="PF13560">
    <property type="entry name" value="HTH_31"/>
    <property type="match status" value="1"/>
</dbReference>
<dbReference type="InterPro" id="IPR041413">
    <property type="entry name" value="MLTR_LBD"/>
</dbReference>
<dbReference type="Gene3D" id="1.10.260.40">
    <property type="entry name" value="lambda repressor-like DNA-binding domains"/>
    <property type="match status" value="1"/>
</dbReference>
<dbReference type="InterPro" id="IPR001387">
    <property type="entry name" value="Cro/C1-type_HTH"/>
</dbReference>
<dbReference type="PATRIC" id="fig|1938.3.peg.4598"/>
<feature type="domain" description="HTH cro/C1-type" evidence="1">
    <location>
        <begin position="18"/>
        <end position="72"/>
    </location>
</feature>
<organism evidence="2 3">
    <name type="scientific">Streptomyces viridochromogenes</name>
    <dbReference type="NCBI Taxonomy" id="1938"/>
    <lineage>
        <taxon>Bacteria</taxon>
        <taxon>Bacillati</taxon>
        <taxon>Actinomycetota</taxon>
        <taxon>Actinomycetes</taxon>
        <taxon>Kitasatosporales</taxon>
        <taxon>Streptomycetaceae</taxon>
        <taxon>Streptomyces</taxon>
    </lineage>
</organism>
<comment type="caution">
    <text evidence="2">The sequence shown here is derived from an EMBL/GenBank/DDBJ whole genome shotgun (WGS) entry which is preliminary data.</text>
</comment>